<keyword evidence="1" id="KW-1133">Transmembrane helix</keyword>
<dbReference type="EMBL" id="LIDM01000170">
    <property type="protein sequence ID" value="KRP32117.1"/>
    <property type="molecule type" value="Genomic_DNA"/>
</dbReference>
<organism evidence="2 3">
    <name type="scientific">Verrucomicrobia subdivision 6 bacterium BACL9 MAG-120820-bin42</name>
    <dbReference type="NCBI Taxonomy" id="1655634"/>
    <lineage>
        <taxon>Bacteria</taxon>
        <taxon>Pseudomonadati</taxon>
        <taxon>Verrucomicrobiota</taxon>
        <taxon>Verrucomicrobiia</taxon>
        <taxon>Verrucomicrobiales</taxon>
        <taxon>Verrucomicrobia subdivision 6</taxon>
    </lineage>
</organism>
<dbReference type="AlphaFoldDB" id="A0A0R2X7R7"/>
<evidence type="ECO:0000313" key="3">
    <source>
        <dbReference type="Proteomes" id="UP000051557"/>
    </source>
</evidence>
<feature type="transmembrane region" description="Helical" evidence="1">
    <location>
        <begin position="16"/>
        <end position="34"/>
    </location>
</feature>
<comment type="caution">
    <text evidence="2">The sequence shown here is derived from an EMBL/GenBank/DDBJ whole genome shotgun (WGS) entry which is preliminary data.</text>
</comment>
<keyword evidence="1" id="KW-0812">Transmembrane</keyword>
<feature type="non-terminal residue" evidence="2">
    <location>
        <position position="93"/>
    </location>
</feature>
<proteinExistence type="predicted"/>
<protein>
    <submittedName>
        <fullName evidence="2">Uncharacterized protein</fullName>
    </submittedName>
</protein>
<evidence type="ECO:0000256" key="1">
    <source>
        <dbReference type="SAM" id="Phobius"/>
    </source>
</evidence>
<name>A0A0R2X7R7_9BACT</name>
<evidence type="ECO:0000313" key="2">
    <source>
        <dbReference type="EMBL" id="KRP32117.1"/>
    </source>
</evidence>
<accession>A0A0R2X7R7</accession>
<sequence>MDPSPTPKPRLPWDRWITVGTIGLAALVASGWTMRERQWATDRAESREDMRQAMHRLKTLSSSADQIRTAYLQRKSELDATRKKLEQANARSS</sequence>
<reference evidence="2 3" key="1">
    <citation type="submission" date="2015-10" db="EMBL/GenBank/DDBJ databases">
        <title>Metagenome-Assembled Genomes uncover a global brackish microbiome.</title>
        <authorList>
            <person name="Hugerth L.W."/>
            <person name="Larsson J."/>
            <person name="Alneberg J."/>
            <person name="Lindh M.V."/>
            <person name="Legrand C."/>
            <person name="Pinhassi J."/>
            <person name="Andersson A.F."/>
        </authorList>
    </citation>
    <scope>NUCLEOTIDE SEQUENCE [LARGE SCALE GENOMIC DNA]</scope>
    <source>
        <strain evidence="2">BACL9 MAG-120820-bin42</strain>
    </source>
</reference>
<dbReference type="Proteomes" id="UP000051557">
    <property type="component" value="Unassembled WGS sequence"/>
</dbReference>
<gene>
    <name evidence="2" type="ORF">ABS32_04855</name>
</gene>
<keyword evidence="1" id="KW-0472">Membrane</keyword>